<reference evidence="4 5" key="1">
    <citation type="submission" date="2020-02" db="EMBL/GenBank/DDBJ databases">
        <title>Paenibacillus sp. nov., isolated from rhizosphere soil of tomato.</title>
        <authorList>
            <person name="Weon H.-Y."/>
            <person name="Lee S.A."/>
        </authorList>
    </citation>
    <scope>NUCLEOTIDE SEQUENCE [LARGE SCALE GENOMIC DNA]</scope>
    <source>
        <strain evidence="4 5">14171R-81</strain>
    </source>
</reference>
<evidence type="ECO:0000259" key="3">
    <source>
        <dbReference type="Pfam" id="PF01301"/>
    </source>
</evidence>
<dbReference type="PANTHER" id="PTHR23421">
    <property type="entry name" value="BETA-GALACTOSIDASE RELATED"/>
    <property type="match status" value="1"/>
</dbReference>
<protein>
    <recommendedName>
        <fullName evidence="3">Glycoside hydrolase 35 catalytic domain-containing protein</fullName>
    </recommendedName>
</protein>
<feature type="domain" description="Glycoside hydrolase 35 catalytic" evidence="3">
    <location>
        <begin position="18"/>
        <end position="256"/>
    </location>
</feature>
<comment type="similarity">
    <text evidence="1 2">Belongs to the glycosyl hydrolase 35 family.</text>
</comment>
<dbReference type="Gene3D" id="2.60.120.260">
    <property type="entry name" value="Galactose-binding domain-like"/>
    <property type="match status" value="2"/>
</dbReference>
<dbReference type="Gene3D" id="2.102.20.10">
    <property type="entry name" value="Beta-galactosidase, domain 2"/>
    <property type="match status" value="1"/>
</dbReference>
<evidence type="ECO:0000313" key="5">
    <source>
        <dbReference type="Proteomes" id="UP000479114"/>
    </source>
</evidence>
<dbReference type="InterPro" id="IPR008979">
    <property type="entry name" value="Galactose-bd-like_sf"/>
</dbReference>
<dbReference type="Proteomes" id="UP000479114">
    <property type="component" value="Chromosome"/>
</dbReference>
<dbReference type="SUPFAM" id="SSF51445">
    <property type="entry name" value="(Trans)glycosidases"/>
    <property type="match status" value="1"/>
</dbReference>
<proteinExistence type="inferred from homology"/>
<sequence>MNMETKSGVPLQLSASSLRIGGQAEIILCASLFYFRIPRALWRERMEQVKAFGYNAIDVYFPWNYHERAEGSWDFTGERDAEAFLQQAAEAGLWVVARPGPYICSEWDGGGLPAYLYAKPEMTIRSADPAYMAAVKKWYERIIPLLAKYELNRGGTVLCVQIENELDFYDCPDPAAYIAALRDLAIEGGIESPLIACAGQGGLYEASGLVDGVVPTCNFYPNDRDPAFEAKAASYERRLAEMDVPLMVTETNRSHFLLRRLLSCGAKLVGPYLQVSGTNFGFTNGTNNWGDPLAFMTSDYDFHGMISPEGHVRKEAYEGRLMRRVIRNYGNALAEAATAPADGIASIDGGKPAGGSLLERQLELVGGGHLLFLANVGETAETVALRLRQQGEAVIPQATRLQSIPSRCAILPVDVPLETWGAEGTLRYATAELSDVFRAAGRTVMVFHAELGQEGEISLALGQAATLLEARNMNANGVQAQTHAQEQAQDQAEAGEILLTFRAEAGRQAACTLELADGQTLVVIGLERQDALLLHGIEEDGSLAFEQEQAYDLEPHELNIGWSAQVLQPTESMSEASPTALVEAEFLEEHGIYRGFAWYKANSGAPADADVQGLLILQGSDAISLYADTAFIGTCTPGGGSRFLPSGGVGGNCELTARVEIWGHTNFDDARLPGLRLDSMKGLRGITAVSGIQRLTSNWRVLRVGSRIADPALLGAACDDSDWAFVSFGGWLSPDHPAFEYYRRRFTASGKADSFTLQFKGIQSLAHVYVNGVSAGHVNPFDPYLDITAHVQPGEETLVAVFLERVLGLPAGEVTLYEGSAARNWQLSACGEEELLAHAQRHEADAAPSELPIALAAGGTAWLYGSLPEEARDIPGGWRVEAEGSGMKLTVLLNGTIVGRLWTAGGAARPVFSGGDQRSFYLPGAWMREPGNGLAILLEAVEAGETSQLERLIFTPVGLPAERNSGEG</sequence>
<name>A0A6C0P3L4_9BACL</name>
<dbReference type="EMBL" id="CP048286">
    <property type="protein sequence ID" value="QHW31262.1"/>
    <property type="molecule type" value="Genomic_DNA"/>
</dbReference>
<dbReference type="InterPro" id="IPR037110">
    <property type="entry name" value="Betagal_dom2_sf"/>
</dbReference>
<dbReference type="Gene3D" id="3.20.20.80">
    <property type="entry name" value="Glycosidases"/>
    <property type="match status" value="1"/>
</dbReference>
<dbReference type="GO" id="GO:0005975">
    <property type="term" value="P:carbohydrate metabolic process"/>
    <property type="evidence" value="ECO:0007669"/>
    <property type="project" value="InterPro"/>
</dbReference>
<gene>
    <name evidence="4" type="ORF">GZH47_10590</name>
</gene>
<dbReference type="RefSeq" id="WP_162640070.1">
    <property type="nucleotide sequence ID" value="NZ_CP048286.1"/>
</dbReference>
<dbReference type="GO" id="GO:0004553">
    <property type="term" value="F:hydrolase activity, hydrolyzing O-glycosyl compounds"/>
    <property type="evidence" value="ECO:0007669"/>
    <property type="project" value="InterPro"/>
</dbReference>
<dbReference type="InterPro" id="IPR001944">
    <property type="entry name" value="Glycoside_Hdrlase_35"/>
</dbReference>
<dbReference type="KEGG" id="prz:GZH47_10590"/>
<evidence type="ECO:0000256" key="1">
    <source>
        <dbReference type="ARBA" id="ARBA00009809"/>
    </source>
</evidence>
<accession>A0A6C0P3L4</accession>
<dbReference type="InterPro" id="IPR017853">
    <property type="entry name" value="GH"/>
</dbReference>
<dbReference type="Pfam" id="PF01301">
    <property type="entry name" value="Glyco_hydro_35"/>
    <property type="match status" value="1"/>
</dbReference>
<dbReference type="SUPFAM" id="SSF49785">
    <property type="entry name" value="Galactose-binding domain-like"/>
    <property type="match status" value="1"/>
</dbReference>
<dbReference type="PRINTS" id="PR00742">
    <property type="entry name" value="GLHYDRLASE35"/>
</dbReference>
<dbReference type="InterPro" id="IPR031330">
    <property type="entry name" value="Gly_Hdrlase_35_cat"/>
</dbReference>
<organism evidence="4 5">
    <name type="scientific">Paenibacillus rhizovicinus</name>
    <dbReference type="NCBI Taxonomy" id="2704463"/>
    <lineage>
        <taxon>Bacteria</taxon>
        <taxon>Bacillati</taxon>
        <taxon>Bacillota</taxon>
        <taxon>Bacilli</taxon>
        <taxon>Bacillales</taxon>
        <taxon>Paenibacillaceae</taxon>
        <taxon>Paenibacillus</taxon>
    </lineage>
</organism>
<evidence type="ECO:0000256" key="2">
    <source>
        <dbReference type="RuleBase" id="RU003679"/>
    </source>
</evidence>
<keyword evidence="5" id="KW-1185">Reference proteome</keyword>
<evidence type="ECO:0000313" key="4">
    <source>
        <dbReference type="EMBL" id="QHW31262.1"/>
    </source>
</evidence>
<dbReference type="AlphaFoldDB" id="A0A6C0P3L4"/>